<name>A0A067QFU9_9AGAM</name>
<evidence type="ECO:0000313" key="3">
    <source>
        <dbReference type="Proteomes" id="UP000027265"/>
    </source>
</evidence>
<evidence type="ECO:0000313" key="2">
    <source>
        <dbReference type="EMBL" id="KDQ65055.1"/>
    </source>
</evidence>
<evidence type="ECO:0000259" key="1">
    <source>
        <dbReference type="Pfam" id="PF24758"/>
    </source>
</evidence>
<dbReference type="SUPFAM" id="SSF52047">
    <property type="entry name" value="RNI-like"/>
    <property type="match status" value="1"/>
</dbReference>
<accession>A0A067QFU9</accession>
<dbReference type="HOGENOM" id="CLU_826564_0_0_1"/>
<dbReference type="InterPro" id="IPR032675">
    <property type="entry name" value="LRR_dom_sf"/>
</dbReference>
<reference evidence="3" key="1">
    <citation type="journal article" date="2014" name="Proc. Natl. Acad. Sci. U.S.A.">
        <title>Extensive sampling of basidiomycete genomes demonstrates inadequacy of the white-rot/brown-rot paradigm for wood decay fungi.</title>
        <authorList>
            <person name="Riley R."/>
            <person name="Salamov A.A."/>
            <person name="Brown D.W."/>
            <person name="Nagy L.G."/>
            <person name="Floudas D."/>
            <person name="Held B.W."/>
            <person name="Levasseur A."/>
            <person name="Lombard V."/>
            <person name="Morin E."/>
            <person name="Otillar R."/>
            <person name="Lindquist E.A."/>
            <person name="Sun H."/>
            <person name="LaButti K.M."/>
            <person name="Schmutz J."/>
            <person name="Jabbour D."/>
            <person name="Luo H."/>
            <person name="Baker S.E."/>
            <person name="Pisabarro A.G."/>
            <person name="Walton J.D."/>
            <person name="Blanchette R.A."/>
            <person name="Henrissat B."/>
            <person name="Martin F."/>
            <person name="Cullen D."/>
            <person name="Hibbett D.S."/>
            <person name="Grigoriev I.V."/>
        </authorList>
    </citation>
    <scope>NUCLEOTIDE SEQUENCE [LARGE SCALE GENOMIC DNA]</scope>
    <source>
        <strain evidence="3">MUCL 33604</strain>
    </source>
</reference>
<organism evidence="2 3">
    <name type="scientific">Jaapia argillacea MUCL 33604</name>
    <dbReference type="NCBI Taxonomy" id="933084"/>
    <lineage>
        <taxon>Eukaryota</taxon>
        <taxon>Fungi</taxon>
        <taxon>Dikarya</taxon>
        <taxon>Basidiomycota</taxon>
        <taxon>Agaricomycotina</taxon>
        <taxon>Agaricomycetes</taxon>
        <taxon>Agaricomycetidae</taxon>
        <taxon>Jaapiales</taxon>
        <taxon>Jaapiaceae</taxon>
        <taxon>Jaapia</taxon>
    </lineage>
</organism>
<dbReference type="InParanoid" id="A0A067QFU9"/>
<sequence>MEFYHLCLERSDPAHLSLYLSLRNYDDDQRMDAAIELVVGQLFRLRSLHIYAVRPSVTRSIFTELSDKVAPVLQHYGIDCTRGHNMPFLTGGTPCLRSVDIVDCSHRYSSNLSAYFRTVTTLRIDQCEEQDQEDEIVALLTASPVLDSLTLIEFQCWTDSPKICLPSLRSLSVVGIFADNILGVIDAPALQALSVTQPHNFSTSVCDVVSKTNKFPQLRSLLFRGSNSTYRWSTDTIMTTPFKWATPLLEDLSLHVLPSEAASVLANLRDGEWPLLRSLSVPAGIPATTLHATLKSRFVAQQYIRELRYGDTLYVFRRTDAPEAFLQRVWETLGEE</sequence>
<dbReference type="Gene3D" id="3.80.10.10">
    <property type="entry name" value="Ribonuclease Inhibitor"/>
    <property type="match status" value="1"/>
</dbReference>
<dbReference type="Pfam" id="PF24758">
    <property type="entry name" value="LRR_At5g56370"/>
    <property type="match status" value="1"/>
</dbReference>
<dbReference type="Proteomes" id="UP000027265">
    <property type="component" value="Unassembled WGS sequence"/>
</dbReference>
<feature type="domain" description="F-box/LRR-repeat protein 15/At3g58940/PEG3-like LRR" evidence="1">
    <location>
        <begin position="95"/>
        <end position="221"/>
    </location>
</feature>
<proteinExistence type="predicted"/>
<dbReference type="EMBL" id="KL197709">
    <property type="protein sequence ID" value="KDQ65055.1"/>
    <property type="molecule type" value="Genomic_DNA"/>
</dbReference>
<gene>
    <name evidence="2" type="ORF">JAAARDRAFT_202293</name>
</gene>
<keyword evidence="3" id="KW-1185">Reference proteome</keyword>
<dbReference type="InterPro" id="IPR055411">
    <property type="entry name" value="LRR_FXL15/At3g58940/PEG3-like"/>
</dbReference>
<dbReference type="AlphaFoldDB" id="A0A067QFU9"/>
<protein>
    <recommendedName>
        <fullName evidence="1">F-box/LRR-repeat protein 15/At3g58940/PEG3-like LRR domain-containing protein</fullName>
    </recommendedName>
</protein>